<dbReference type="EMBL" id="PHUF01000002">
    <property type="protein sequence ID" value="PKB25991.1"/>
    <property type="molecule type" value="Genomic_DNA"/>
</dbReference>
<keyword evidence="2" id="KW-1185">Reference proteome</keyword>
<evidence type="ECO:0000313" key="1">
    <source>
        <dbReference type="EMBL" id="PKB25991.1"/>
    </source>
</evidence>
<organism evidence="1 2">
    <name type="scientific">Novosphingobium kunmingense</name>
    <dbReference type="NCBI Taxonomy" id="1211806"/>
    <lineage>
        <taxon>Bacteria</taxon>
        <taxon>Pseudomonadati</taxon>
        <taxon>Pseudomonadota</taxon>
        <taxon>Alphaproteobacteria</taxon>
        <taxon>Sphingomonadales</taxon>
        <taxon>Sphingomonadaceae</taxon>
        <taxon>Novosphingobium</taxon>
    </lineage>
</organism>
<dbReference type="RefSeq" id="WP_100866375.1">
    <property type="nucleotide sequence ID" value="NZ_PHUF01000002.1"/>
</dbReference>
<dbReference type="Proteomes" id="UP000232587">
    <property type="component" value="Unassembled WGS sequence"/>
</dbReference>
<accession>A0A2N0I474</accession>
<evidence type="ECO:0000313" key="2">
    <source>
        <dbReference type="Proteomes" id="UP000232587"/>
    </source>
</evidence>
<sequence length="300" mass="33467">MPRELTIADPATASLDECTDALCAEGFDPRDEGSLIHAATWLRRLGNDRAFLGDLLIEELACRHRDNMPGSAYGPQVVMLVPPQGEFFIRANIWPSQDEHMVRASGGAAFVYDLPHDHNFDFLTLGYFGPGYWSDYYEVDYEQIVGWRGEPAPSLRFVERSRLAEGRILHYRAHRDVHAQHPADSLSVSLNVMHTGAGQGWMDQYRFDLDQRRVGAILSPGPTEALLKVAVGLGGDEALDLAHRFARHHPSDRLRLTAWDALAARTSVPADKDALWRMAEASGSRLVEAEARARRAELTP</sequence>
<protein>
    <submittedName>
        <fullName evidence="1">Uncharacterized protein</fullName>
    </submittedName>
</protein>
<dbReference type="AlphaFoldDB" id="A0A2N0I474"/>
<reference evidence="1 2" key="1">
    <citation type="submission" date="2017-11" db="EMBL/GenBank/DDBJ databases">
        <title>Genomic Encyclopedia of Type Strains, Phase III (KMG-III): the genomes of soil and plant-associated and newly described type strains.</title>
        <authorList>
            <person name="Whitman W."/>
        </authorList>
    </citation>
    <scope>NUCLEOTIDE SEQUENCE [LARGE SCALE GENOMIC DNA]</scope>
    <source>
        <strain evidence="1 2">CGMCC 1.12274</strain>
    </source>
</reference>
<comment type="caution">
    <text evidence="1">The sequence shown here is derived from an EMBL/GenBank/DDBJ whole genome shotgun (WGS) entry which is preliminary data.</text>
</comment>
<gene>
    <name evidence="1" type="ORF">B0I00_1199</name>
</gene>
<proteinExistence type="predicted"/>
<dbReference type="OrthoDB" id="8778913at2"/>
<name>A0A2N0I474_9SPHN</name>